<dbReference type="SUPFAM" id="SSF53474">
    <property type="entry name" value="alpha/beta-Hydrolases"/>
    <property type="match status" value="1"/>
</dbReference>
<accession>A0AAP0RP00</accession>
<evidence type="ECO:0000259" key="2">
    <source>
        <dbReference type="Pfam" id="PF00561"/>
    </source>
</evidence>
<dbReference type="InterPro" id="IPR029058">
    <property type="entry name" value="AB_hydrolase_fold"/>
</dbReference>
<name>A0AAP0RP00_LIQFO</name>
<evidence type="ECO:0000313" key="4">
    <source>
        <dbReference type="Proteomes" id="UP001415857"/>
    </source>
</evidence>
<feature type="chain" id="PRO_5042862898" description="AB hydrolase-1 domain-containing protein" evidence="1">
    <location>
        <begin position="18"/>
        <end position="336"/>
    </location>
</feature>
<proteinExistence type="predicted"/>
<dbReference type="Proteomes" id="UP001415857">
    <property type="component" value="Unassembled WGS sequence"/>
</dbReference>
<keyword evidence="4" id="KW-1185">Reference proteome</keyword>
<reference evidence="3 4" key="1">
    <citation type="journal article" date="2024" name="Plant J.">
        <title>Genome sequences and population genomics reveal climatic adaptation and genomic divergence between two closely related sweetgum species.</title>
        <authorList>
            <person name="Xu W.Q."/>
            <person name="Ren C.Q."/>
            <person name="Zhang X.Y."/>
            <person name="Comes H.P."/>
            <person name="Liu X.H."/>
            <person name="Li Y.G."/>
            <person name="Kettle C.J."/>
            <person name="Jalonen R."/>
            <person name="Gaisberger H."/>
            <person name="Ma Y.Z."/>
            <person name="Qiu Y.X."/>
        </authorList>
    </citation>
    <scope>NUCLEOTIDE SEQUENCE [LARGE SCALE GENOMIC DNA]</scope>
    <source>
        <strain evidence="3">Hangzhou</strain>
    </source>
</reference>
<protein>
    <recommendedName>
        <fullName evidence="2">AB hydrolase-1 domain-containing protein</fullName>
    </recommendedName>
</protein>
<dbReference type="PANTHER" id="PTHR45763:SF21">
    <property type="entry name" value="ALPHA_BETA-HYDROLASES SUPERFAMILY PROTEIN"/>
    <property type="match status" value="1"/>
</dbReference>
<sequence length="336" mass="38538">MLAGIAVVLTVGFLGWAYQAIKPPPPKIGGPPVTSPRVRLSDGRHLAYRETGVSREEAKYKIIVNHGYGSSKDFILPASQELIEELKIYFLFFNRAGYGESDPNPMRSVKSEAFDIQELADKLQIGPKFYVIGISMGACSVWSCLKYIPHRLSGASLLVPFVNYWWPCFPANLSREAFKTLPLPDQWAFRVAHYTPWLFYWWMTQKWFPFSRILTGHKEVFCEEDLDLYKKLSGTSSFGEGEMGQQNVYESLNRDMVVGFGNWEFDPMDVSNPFPNDEGSVHIWQGYKDKMVPRQLNHYISQKLPWIRYHEVPNGGHLMFFDSTLCEAILRELLVG</sequence>
<feature type="domain" description="AB hydrolase-1" evidence="2">
    <location>
        <begin position="62"/>
        <end position="323"/>
    </location>
</feature>
<dbReference type="Pfam" id="PF00561">
    <property type="entry name" value="Abhydrolase_1"/>
    <property type="match status" value="1"/>
</dbReference>
<evidence type="ECO:0000313" key="3">
    <source>
        <dbReference type="EMBL" id="KAK9279590.1"/>
    </source>
</evidence>
<dbReference type="EMBL" id="JBBPBK010000008">
    <property type="protein sequence ID" value="KAK9279590.1"/>
    <property type="molecule type" value="Genomic_DNA"/>
</dbReference>
<evidence type="ECO:0000256" key="1">
    <source>
        <dbReference type="SAM" id="SignalP"/>
    </source>
</evidence>
<organism evidence="3 4">
    <name type="scientific">Liquidambar formosana</name>
    <name type="common">Formosan gum</name>
    <dbReference type="NCBI Taxonomy" id="63359"/>
    <lineage>
        <taxon>Eukaryota</taxon>
        <taxon>Viridiplantae</taxon>
        <taxon>Streptophyta</taxon>
        <taxon>Embryophyta</taxon>
        <taxon>Tracheophyta</taxon>
        <taxon>Spermatophyta</taxon>
        <taxon>Magnoliopsida</taxon>
        <taxon>eudicotyledons</taxon>
        <taxon>Gunneridae</taxon>
        <taxon>Pentapetalae</taxon>
        <taxon>Saxifragales</taxon>
        <taxon>Altingiaceae</taxon>
        <taxon>Liquidambar</taxon>
    </lineage>
</organism>
<comment type="caution">
    <text evidence="3">The sequence shown here is derived from an EMBL/GenBank/DDBJ whole genome shotgun (WGS) entry which is preliminary data.</text>
</comment>
<dbReference type="FunFam" id="3.40.50.1820:FF:000270">
    <property type="entry name" value="Alpha/beta-Hydrolases superfamily protein"/>
    <property type="match status" value="1"/>
</dbReference>
<keyword evidence="1" id="KW-0732">Signal</keyword>
<feature type="signal peptide" evidence="1">
    <location>
        <begin position="1"/>
        <end position="17"/>
    </location>
</feature>
<dbReference type="PANTHER" id="PTHR45763">
    <property type="entry name" value="HYDROLASE, ALPHA/BETA FOLD FAMILY PROTEIN, EXPRESSED-RELATED"/>
    <property type="match status" value="1"/>
</dbReference>
<dbReference type="InterPro" id="IPR000073">
    <property type="entry name" value="AB_hydrolase_1"/>
</dbReference>
<dbReference type="AlphaFoldDB" id="A0AAP0RP00"/>
<gene>
    <name evidence="3" type="ORF">L1049_013269</name>
</gene>
<dbReference type="Gene3D" id="3.40.50.1820">
    <property type="entry name" value="alpha/beta hydrolase"/>
    <property type="match status" value="1"/>
</dbReference>